<dbReference type="InterPro" id="IPR001444">
    <property type="entry name" value="Flag_bb_rod_N"/>
</dbReference>
<dbReference type="NCBIfam" id="TIGR01396">
    <property type="entry name" value="FlgB"/>
    <property type="match status" value="1"/>
</dbReference>
<evidence type="ECO:0000256" key="1">
    <source>
        <dbReference type="ARBA" id="ARBA00004117"/>
    </source>
</evidence>
<feature type="domain" description="Flagellar basal body rod protein N-terminal" evidence="7">
    <location>
        <begin position="12"/>
        <end position="39"/>
    </location>
</feature>
<evidence type="ECO:0000256" key="2">
    <source>
        <dbReference type="ARBA" id="ARBA00009677"/>
    </source>
</evidence>
<evidence type="ECO:0000313" key="8">
    <source>
        <dbReference type="EMBL" id="MDO3382618.1"/>
    </source>
</evidence>
<gene>
    <name evidence="8" type="primary">flgB</name>
    <name evidence="8" type="ORF">QWI16_10580</name>
</gene>
<organism evidence="8 9">
    <name type="scientific">Gilvimarinus algae</name>
    <dbReference type="NCBI Taxonomy" id="3058037"/>
    <lineage>
        <taxon>Bacteria</taxon>
        <taxon>Pseudomonadati</taxon>
        <taxon>Pseudomonadota</taxon>
        <taxon>Gammaproteobacteria</taxon>
        <taxon>Cellvibrionales</taxon>
        <taxon>Cellvibrionaceae</taxon>
        <taxon>Gilvimarinus</taxon>
    </lineage>
</organism>
<keyword evidence="8" id="KW-0969">Cilium</keyword>
<reference evidence="8" key="1">
    <citation type="submission" date="2023-07" db="EMBL/GenBank/DDBJ databases">
        <title>Gilvimarinus algae sp. nov., isolated from the surface of Kelp.</title>
        <authorList>
            <person name="Sun Y.Y."/>
            <person name="Gong Y."/>
            <person name="Du Z.J."/>
        </authorList>
    </citation>
    <scope>NUCLEOTIDE SEQUENCE</scope>
    <source>
        <strain evidence="8">SDUM040014</strain>
    </source>
</reference>
<evidence type="ECO:0000256" key="5">
    <source>
        <dbReference type="ARBA" id="ARBA00024934"/>
    </source>
</evidence>
<evidence type="ECO:0000313" key="9">
    <source>
        <dbReference type="Proteomes" id="UP001168380"/>
    </source>
</evidence>
<sequence length="133" mass="14474">MAISFNDALGIHEPALKLRSRRAEVLANNLANSDTPGFKARDMDFSSVMASQSASQTGVGLNKTSSRHLNAYAASGMDQSLKYRTPQQPSLDGNTVEDQIEHAEFMKNALDFQASFMMLNSKFKGLSKALTGQ</sequence>
<accession>A0ABT8THM7</accession>
<evidence type="ECO:0000256" key="4">
    <source>
        <dbReference type="ARBA" id="ARBA00023143"/>
    </source>
</evidence>
<dbReference type="PIRSF" id="PIRSF002889">
    <property type="entry name" value="Rod_FlgB"/>
    <property type="match status" value="1"/>
</dbReference>
<dbReference type="Proteomes" id="UP001168380">
    <property type="component" value="Unassembled WGS sequence"/>
</dbReference>
<dbReference type="PROSITE" id="PS00588">
    <property type="entry name" value="FLAGELLA_BB_ROD"/>
    <property type="match status" value="1"/>
</dbReference>
<proteinExistence type="inferred from homology"/>
<comment type="similarity">
    <text evidence="2 6">Belongs to the flagella basal body rod proteins family.</text>
</comment>
<keyword evidence="8" id="KW-0282">Flagellum</keyword>
<evidence type="ECO:0000256" key="6">
    <source>
        <dbReference type="PIRNR" id="PIRNR002889"/>
    </source>
</evidence>
<dbReference type="InterPro" id="IPR006300">
    <property type="entry name" value="FlgB"/>
</dbReference>
<protein>
    <recommendedName>
        <fullName evidence="3 6">Flagellar basal body rod protein FlgB</fullName>
    </recommendedName>
</protein>
<evidence type="ECO:0000259" key="7">
    <source>
        <dbReference type="Pfam" id="PF00460"/>
    </source>
</evidence>
<dbReference type="RefSeq" id="WP_302712968.1">
    <property type="nucleotide sequence ID" value="NZ_JAULRT010000052.1"/>
</dbReference>
<dbReference type="Pfam" id="PF00460">
    <property type="entry name" value="Flg_bb_rod"/>
    <property type="match status" value="1"/>
</dbReference>
<comment type="subunit">
    <text evidence="6">The basal body constitutes a major portion of the flagellar organelle and consists of a number of rings mounted on a central rod.</text>
</comment>
<evidence type="ECO:0000256" key="3">
    <source>
        <dbReference type="ARBA" id="ARBA00014376"/>
    </source>
</evidence>
<keyword evidence="9" id="KW-1185">Reference proteome</keyword>
<keyword evidence="4 6" id="KW-0975">Bacterial flagellum</keyword>
<dbReference type="PANTHER" id="PTHR30435">
    <property type="entry name" value="FLAGELLAR PROTEIN"/>
    <property type="match status" value="1"/>
</dbReference>
<dbReference type="InterPro" id="IPR019776">
    <property type="entry name" value="Flagellar_basal_body_rod_CS"/>
</dbReference>
<name>A0ABT8THM7_9GAMM</name>
<comment type="caution">
    <text evidence="8">The sequence shown here is derived from an EMBL/GenBank/DDBJ whole genome shotgun (WGS) entry which is preliminary data.</text>
</comment>
<keyword evidence="8" id="KW-0966">Cell projection</keyword>
<comment type="subcellular location">
    <subcellularLocation>
        <location evidence="1 6">Bacterial flagellum basal body</location>
    </subcellularLocation>
</comment>
<dbReference type="EMBL" id="JAULRT010000052">
    <property type="protein sequence ID" value="MDO3382618.1"/>
    <property type="molecule type" value="Genomic_DNA"/>
</dbReference>
<dbReference type="PANTHER" id="PTHR30435:SF12">
    <property type="entry name" value="FLAGELLAR BASAL BODY ROD PROTEIN FLGB"/>
    <property type="match status" value="1"/>
</dbReference>
<comment type="function">
    <text evidence="5 6">Structural component of flagellum, the bacterial motility apparatus. Part of the rod structure of flagellar basal body.</text>
</comment>